<evidence type="ECO:0000313" key="6">
    <source>
        <dbReference type="EnsemblPlants" id="PGSC0003DMT400081962"/>
    </source>
</evidence>
<keyword evidence="3" id="KW-0963">Cytoplasm</keyword>
<dbReference type="ExpressionAtlas" id="M1D5D8">
    <property type="expression patterns" value="baseline"/>
</dbReference>
<dbReference type="Gramene" id="PGSC0003DMT400081962">
    <property type="protein sequence ID" value="PGSC0003DMT400081962"/>
    <property type="gene ID" value="PGSC0003DMG400032172"/>
</dbReference>
<dbReference type="GO" id="GO:0005737">
    <property type="term" value="C:cytoplasm"/>
    <property type="evidence" value="ECO:0007669"/>
    <property type="project" value="UniProtKB-SubCell"/>
</dbReference>
<dbReference type="Proteomes" id="UP000011115">
    <property type="component" value="Unassembled WGS sequence"/>
</dbReference>
<keyword evidence="5" id="KW-0653">Protein transport</keyword>
<evidence type="ECO:0000256" key="2">
    <source>
        <dbReference type="ARBA" id="ARBA00022448"/>
    </source>
</evidence>
<protein>
    <submittedName>
        <fullName evidence="6">HEAT repeat family protein</fullName>
    </submittedName>
</protein>
<dbReference type="HOGENOM" id="CLU_2727118_0_0_1"/>
<comment type="subcellular location">
    <subcellularLocation>
        <location evidence="1">Cytoplasm</location>
    </subcellularLocation>
</comment>
<name>M1D5D8_SOLTU</name>
<accession>M1D5D8</accession>
<dbReference type="PANTHER" id="PTHR10527">
    <property type="entry name" value="IMPORTIN BETA"/>
    <property type="match status" value="1"/>
</dbReference>
<evidence type="ECO:0000256" key="4">
    <source>
        <dbReference type="ARBA" id="ARBA00022737"/>
    </source>
</evidence>
<sequence length="72" mass="8142">MAYNNAVTALGKICQFHRDSIDSSQVVPAWLNCLPIKVDLIEAQAIHDQLCSMVERFYVPMRNLLVKKHEAG</sequence>
<dbReference type="GO" id="GO:0006606">
    <property type="term" value="P:protein import into nucleus"/>
    <property type="evidence" value="ECO:0007669"/>
    <property type="project" value="InterPro"/>
</dbReference>
<evidence type="ECO:0000256" key="1">
    <source>
        <dbReference type="ARBA" id="ARBA00004496"/>
    </source>
</evidence>
<keyword evidence="4" id="KW-0677">Repeat</keyword>
<evidence type="ECO:0000313" key="7">
    <source>
        <dbReference type="Proteomes" id="UP000011115"/>
    </source>
</evidence>
<dbReference type="InterPro" id="IPR040122">
    <property type="entry name" value="Importin_beta"/>
</dbReference>
<organism evidence="6 7">
    <name type="scientific">Solanum tuberosum</name>
    <name type="common">Potato</name>
    <dbReference type="NCBI Taxonomy" id="4113"/>
    <lineage>
        <taxon>Eukaryota</taxon>
        <taxon>Viridiplantae</taxon>
        <taxon>Streptophyta</taxon>
        <taxon>Embryophyta</taxon>
        <taxon>Tracheophyta</taxon>
        <taxon>Spermatophyta</taxon>
        <taxon>Magnoliopsida</taxon>
        <taxon>eudicotyledons</taxon>
        <taxon>Gunneridae</taxon>
        <taxon>Pentapetalae</taxon>
        <taxon>asterids</taxon>
        <taxon>lamiids</taxon>
        <taxon>Solanales</taxon>
        <taxon>Solanaceae</taxon>
        <taxon>Solanoideae</taxon>
        <taxon>Solaneae</taxon>
        <taxon>Solanum</taxon>
    </lineage>
</organism>
<reference evidence="6" key="2">
    <citation type="submission" date="2015-06" db="UniProtKB">
        <authorList>
            <consortium name="EnsemblPlants"/>
        </authorList>
    </citation>
    <scope>IDENTIFICATION</scope>
    <source>
        <strain evidence="6">DM1-3 516 R44</strain>
    </source>
</reference>
<keyword evidence="2" id="KW-0813">Transport</keyword>
<dbReference type="EnsemblPlants" id="PGSC0003DMT400081962">
    <property type="protein sequence ID" value="PGSC0003DMT400081962"/>
    <property type="gene ID" value="PGSC0003DMG400032172"/>
</dbReference>
<dbReference type="InterPro" id="IPR011989">
    <property type="entry name" value="ARM-like"/>
</dbReference>
<keyword evidence="7" id="KW-1185">Reference proteome</keyword>
<dbReference type="Gene3D" id="1.25.10.10">
    <property type="entry name" value="Leucine-rich Repeat Variant"/>
    <property type="match status" value="1"/>
</dbReference>
<evidence type="ECO:0000256" key="5">
    <source>
        <dbReference type="ARBA" id="ARBA00022927"/>
    </source>
</evidence>
<dbReference type="AlphaFoldDB" id="M1D5D8"/>
<proteinExistence type="predicted"/>
<reference evidence="7" key="1">
    <citation type="journal article" date="2011" name="Nature">
        <title>Genome sequence and analysis of the tuber crop potato.</title>
        <authorList>
            <consortium name="The Potato Genome Sequencing Consortium"/>
        </authorList>
    </citation>
    <scope>NUCLEOTIDE SEQUENCE [LARGE SCALE GENOMIC DNA]</scope>
    <source>
        <strain evidence="7">cv. DM1-3 516 R44</strain>
    </source>
</reference>
<evidence type="ECO:0000256" key="3">
    <source>
        <dbReference type="ARBA" id="ARBA00022490"/>
    </source>
</evidence>